<reference evidence="1 2" key="1">
    <citation type="submission" date="2024-01" db="EMBL/GenBank/DDBJ databases">
        <title>Draft genome sequence of Gordonia sp. LSe1-13.</title>
        <authorList>
            <person name="Suphannarot A."/>
            <person name="Mingma R."/>
        </authorList>
    </citation>
    <scope>NUCLEOTIDE SEQUENCE [LARGE SCALE GENOMIC DNA]</scope>
    <source>
        <strain evidence="1 2">LSe1-13</strain>
    </source>
</reference>
<comment type="caution">
    <text evidence="1">The sequence shown here is derived from an EMBL/GenBank/DDBJ whole genome shotgun (WGS) entry which is preliminary data.</text>
</comment>
<evidence type="ECO:0000313" key="1">
    <source>
        <dbReference type="EMBL" id="MEE3851349.1"/>
    </source>
</evidence>
<keyword evidence="1" id="KW-0328">Glycosyltransferase</keyword>
<dbReference type="Gene3D" id="3.40.50.2000">
    <property type="entry name" value="Glycogen Phosphorylase B"/>
    <property type="match status" value="2"/>
</dbReference>
<name>A0ABU7ME25_9ACTN</name>
<dbReference type="PANTHER" id="PTHR45947:SF3">
    <property type="entry name" value="SULFOQUINOVOSYL TRANSFERASE SQD2"/>
    <property type="match status" value="1"/>
</dbReference>
<sequence length="324" mass="35190">MLKLLPPKAFAADLIIIEHAVKNLESYLILLMARISGKKVAIWGHGHTVTTTVSAFTRSLQRSMARLSDWYFAYTTNSAERAVRIGADPGRITVLNNSKSTASLETIVTGVNENRTSYTCLYVGALDESKKIPFLLRSCEEVFSREHNFRLKVIGDGPDARQLDGPISRGWCEYLGSGPIEDFAENLYDVVLILMPGRVGLVAVDSLALGLPIVTTESKAHAPEFEYLDESNSVVTENDESSFANGVVGLLHDRPRLQQLSGGCRSRAPSYTIEAMAERFAFGIAEIIGVSQLASTAAVDVRDSESTYGAKREGGPTHAGNCST</sequence>
<dbReference type="Pfam" id="PF13692">
    <property type="entry name" value="Glyco_trans_1_4"/>
    <property type="match status" value="1"/>
</dbReference>
<organism evidence="1 2">
    <name type="scientific">Gordonia sesuvii</name>
    <dbReference type="NCBI Taxonomy" id="3116777"/>
    <lineage>
        <taxon>Bacteria</taxon>
        <taxon>Bacillati</taxon>
        <taxon>Actinomycetota</taxon>
        <taxon>Actinomycetes</taxon>
        <taxon>Mycobacteriales</taxon>
        <taxon>Gordoniaceae</taxon>
        <taxon>Gordonia</taxon>
    </lineage>
</organism>
<dbReference type="PANTHER" id="PTHR45947">
    <property type="entry name" value="SULFOQUINOVOSYL TRANSFERASE SQD2"/>
    <property type="match status" value="1"/>
</dbReference>
<dbReference type="InterPro" id="IPR050194">
    <property type="entry name" value="Glycosyltransferase_grp1"/>
</dbReference>
<dbReference type="RefSeq" id="WP_330433059.1">
    <property type="nucleotide sequence ID" value="NZ_JAZDUF010000003.1"/>
</dbReference>
<gene>
    <name evidence="1" type="ORF">VZC37_13470</name>
</gene>
<dbReference type="SUPFAM" id="SSF53756">
    <property type="entry name" value="UDP-Glycosyltransferase/glycogen phosphorylase"/>
    <property type="match status" value="1"/>
</dbReference>
<dbReference type="Proteomes" id="UP001347146">
    <property type="component" value="Unassembled WGS sequence"/>
</dbReference>
<evidence type="ECO:0000313" key="2">
    <source>
        <dbReference type="Proteomes" id="UP001347146"/>
    </source>
</evidence>
<dbReference type="GO" id="GO:0016757">
    <property type="term" value="F:glycosyltransferase activity"/>
    <property type="evidence" value="ECO:0007669"/>
    <property type="project" value="UniProtKB-KW"/>
</dbReference>
<protein>
    <submittedName>
        <fullName evidence="1">Glycosyltransferase</fullName>
        <ecNumber evidence="1">2.4.-.-</ecNumber>
    </submittedName>
</protein>
<keyword evidence="2" id="KW-1185">Reference proteome</keyword>
<proteinExistence type="predicted"/>
<accession>A0ABU7ME25</accession>
<keyword evidence="1" id="KW-0808">Transferase</keyword>
<dbReference type="EC" id="2.4.-.-" evidence="1"/>
<dbReference type="EMBL" id="JAZDUF010000003">
    <property type="protein sequence ID" value="MEE3851349.1"/>
    <property type="molecule type" value="Genomic_DNA"/>
</dbReference>